<dbReference type="PANTHER" id="PTHR34153:SF2">
    <property type="entry name" value="SI:CH211-262H13.3-RELATED"/>
    <property type="match status" value="1"/>
</dbReference>
<protein>
    <recommendedName>
        <fullName evidence="3">DUF4806 domain-containing protein</fullName>
    </recommendedName>
</protein>
<name>A0AAV6GPM5_9TELE</name>
<comment type="caution">
    <text evidence="1">The sequence shown here is derived from an EMBL/GenBank/DDBJ whole genome shotgun (WGS) entry which is preliminary data.</text>
</comment>
<evidence type="ECO:0000313" key="2">
    <source>
        <dbReference type="Proteomes" id="UP000823561"/>
    </source>
</evidence>
<dbReference type="PANTHER" id="PTHR34153">
    <property type="entry name" value="SI:CH211-262H13.3-RELATED-RELATED"/>
    <property type="match status" value="1"/>
</dbReference>
<reference evidence="1" key="1">
    <citation type="submission" date="2020-10" db="EMBL/GenBank/DDBJ databases">
        <title>Chromosome-scale genome assembly of the Allis shad, Alosa alosa.</title>
        <authorList>
            <person name="Margot Z."/>
            <person name="Christophe K."/>
            <person name="Cabau C."/>
            <person name="Louis A."/>
            <person name="Berthelot C."/>
            <person name="Parey E."/>
            <person name="Roest Crollius H."/>
            <person name="Montfort J."/>
            <person name="Robinson-Rechavi M."/>
            <person name="Bucao C."/>
            <person name="Bouchez O."/>
            <person name="Gislard M."/>
            <person name="Lluch J."/>
            <person name="Milhes M."/>
            <person name="Lampietro C."/>
            <person name="Lopez Roques C."/>
            <person name="Donnadieu C."/>
            <person name="Braasch I."/>
            <person name="Desvignes T."/>
            <person name="Postlethwait J."/>
            <person name="Bobe J."/>
            <person name="Guiguen Y."/>
        </authorList>
    </citation>
    <scope>NUCLEOTIDE SEQUENCE</scope>
    <source>
        <strain evidence="1">M-15738</strain>
        <tissue evidence="1">Blood</tissue>
    </source>
</reference>
<sequence length="102" mass="11516">MAKHRGHLHLQFITDQRVKNTFDPHSAKTAYLATLGGCNPGDVVRRMLRHIMDDEFAQQFNWLGRGGRKKAFSVFKITAVIRGDDTVSRDSSSSSSMDDDDF</sequence>
<dbReference type="Proteomes" id="UP000823561">
    <property type="component" value="Chromosome 8"/>
</dbReference>
<keyword evidence="2" id="KW-1185">Reference proteome</keyword>
<gene>
    <name evidence="1" type="ORF">AALO_G00110400</name>
</gene>
<evidence type="ECO:0008006" key="3">
    <source>
        <dbReference type="Google" id="ProtNLM"/>
    </source>
</evidence>
<accession>A0AAV6GPM5</accession>
<proteinExistence type="predicted"/>
<dbReference type="AlphaFoldDB" id="A0AAV6GPM5"/>
<evidence type="ECO:0000313" key="1">
    <source>
        <dbReference type="EMBL" id="KAG5276840.1"/>
    </source>
</evidence>
<dbReference type="EMBL" id="JADWDJ010000008">
    <property type="protein sequence ID" value="KAG5276840.1"/>
    <property type="molecule type" value="Genomic_DNA"/>
</dbReference>
<organism evidence="1 2">
    <name type="scientific">Alosa alosa</name>
    <name type="common">allis shad</name>
    <dbReference type="NCBI Taxonomy" id="278164"/>
    <lineage>
        <taxon>Eukaryota</taxon>
        <taxon>Metazoa</taxon>
        <taxon>Chordata</taxon>
        <taxon>Craniata</taxon>
        <taxon>Vertebrata</taxon>
        <taxon>Euteleostomi</taxon>
        <taxon>Actinopterygii</taxon>
        <taxon>Neopterygii</taxon>
        <taxon>Teleostei</taxon>
        <taxon>Clupei</taxon>
        <taxon>Clupeiformes</taxon>
        <taxon>Clupeoidei</taxon>
        <taxon>Clupeidae</taxon>
        <taxon>Alosa</taxon>
    </lineage>
</organism>